<dbReference type="Gene3D" id="3.90.1530.10">
    <property type="entry name" value="Conserved hypothetical protein from pyrococcus furiosus pfu- 392566-001, ParB domain"/>
    <property type="match status" value="1"/>
</dbReference>
<name>E2ZJJ5_9FIRM</name>
<evidence type="ECO:0008006" key="4">
    <source>
        <dbReference type="Google" id="ProtNLM"/>
    </source>
</evidence>
<accession>E2ZJJ5</accession>
<protein>
    <recommendedName>
        <fullName evidence="4">ParB/Sulfiredoxin domain-containing protein</fullName>
    </recommendedName>
</protein>
<gene>
    <name evidence="2" type="ORF">HMPREF9436_01844</name>
    <name evidence="1" type="ORF">HMPREF9436_01937</name>
</gene>
<proteinExistence type="predicted"/>
<feature type="non-terminal residue" evidence="2">
    <location>
        <position position="66"/>
    </location>
</feature>
<dbReference type="HOGENOM" id="CLU_2879216_0_0_9"/>
<reference evidence="2 3" key="1">
    <citation type="submission" date="2010-08" db="EMBL/GenBank/DDBJ databases">
        <authorList>
            <person name="Weinstock G."/>
            <person name="Sodergren E."/>
            <person name="Clifton S."/>
            <person name="Fulton L."/>
            <person name="Fulton B."/>
            <person name="Courtney L."/>
            <person name="Fronick C."/>
            <person name="Harrison M."/>
            <person name="Strong C."/>
            <person name="Farmer C."/>
            <person name="Delahaunty K."/>
            <person name="Markovic C."/>
            <person name="Hall O."/>
            <person name="Minx P."/>
            <person name="Tomlinson C."/>
            <person name="Mitreva M."/>
            <person name="Hou S."/>
            <person name="Chen J."/>
            <person name="Wollam A."/>
            <person name="Pepin K.H."/>
            <person name="Johnson M."/>
            <person name="Bhonagiri V."/>
            <person name="Zhang X."/>
            <person name="Suruliraj S."/>
            <person name="Warren W."/>
            <person name="Chinwalla A."/>
            <person name="Mardis E.R."/>
            <person name="Wilson R.K."/>
        </authorList>
    </citation>
    <scope>NUCLEOTIDE SEQUENCE [LARGE SCALE GENOMIC DNA]</scope>
    <source>
        <strain evidence="2 3">KLE1255</strain>
    </source>
</reference>
<dbReference type="AlphaFoldDB" id="E2ZJJ5"/>
<evidence type="ECO:0000313" key="3">
    <source>
        <dbReference type="Proteomes" id="UP000006028"/>
    </source>
</evidence>
<dbReference type="EMBL" id="AECU01000155">
    <property type="protein sequence ID" value="EFQ06652.1"/>
    <property type="molecule type" value="Genomic_DNA"/>
</dbReference>
<sequence>MINLKIDPEFQNQIPPLTDDEYKQLEENILKEGKLLSPLIVWNNTLVDGHNRYAILQKHPEICFST</sequence>
<evidence type="ECO:0000313" key="2">
    <source>
        <dbReference type="EMBL" id="EFQ06652.1"/>
    </source>
</evidence>
<evidence type="ECO:0000313" key="1">
    <source>
        <dbReference type="EMBL" id="EFQ06572.1"/>
    </source>
</evidence>
<dbReference type="InterPro" id="IPR036086">
    <property type="entry name" value="ParB/Sulfiredoxin_sf"/>
</dbReference>
<dbReference type="Proteomes" id="UP000006028">
    <property type="component" value="Unassembled WGS sequence"/>
</dbReference>
<dbReference type="STRING" id="748224.HMPREF9436_01844"/>
<comment type="caution">
    <text evidence="2">The sequence shown here is derived from an EMBL/GenBank/DDBJ whole genome shotgun (WGS) entry which is preliminary data.</text>
</comment>
<dbReference type="eggNOG" id="COG1475">
    <property type="taxonomic scope" value="Bacteria"/>
</dbReference>
<organism evidence="2 3">
    <name type="scientific">Faecalibacterium cf. prausnitzii KLE1255</name>
    <dbReference type="NCBI Taxonomy" id="748224"/>
    <lineage>
        <taxon>Bacteria</taxon>
        <taxon>Bacillati</taxon>
        <taxon>Bacillota</taxon>
        <taxon>Clostridia</taxon>
        <taxon>Eubacteriales</taxon>
        <taxon>Oscillospiraceae</taxon>
        <taxon>Faecalibacterium</taxon>
    </lineage>
</organism>
<dbReference type="SUPFAM" id="SSF110849">
    <property type="entry name" value="ParB/Sulfiredoxin"/>
    <property type="match status" value="1"/>
</dbReference>
<dbReference type="EMBL" id="AECU01000159">
    <property type="protein sequence ID" value="EFQ06572.1"/>
    <property type="molecule type" value="Genomic_DNA"/>
</dbReference>